<keyword evidence="5" id="KW-1185">Reference proteome</keyword>
<dbReference type="EMBL" id="JAXBLV010000088">
    <property type="protein sequence ID" value="MDY3559162.1"/>
    <property type="molecule type" value="Genomic_DNA"/>
</dbReference>
<dbReference type="SUPFAM" id="SSF52172">
    <property type="entry name" value="CheY-like"/>
    <property type="match status" value="1"/>
</dbReference>
<name>A0ABU5EV32_9BACT</name>
<dbReference type="InterPro" id="IPR001789">
    <property type="entry name" value="Sig_transdc_resp-reg_receiver"/>
</dbReference>
<evidence type="ECO:0000256" key="2">
    <source>
        <dbReference type="PROSITE-ProRule" id="PRU00169"/>
    </source>
</evidence>
<dbReference type="SMART" id="SM00448">
    <property type="entry name" value="REC"/>
    <property type="match status" value="1"/>
</dbReference>
<gene>
    <name evidence="4" type="ORF">R5W23_006365</name>
</gene>
<evidence type="ECO:0000259" key="3">
    <source>
        <dbReference type="PROSITE" id="PS50110"/>
    </source>
</evidence>
<accession>A0ABU5EV32</accession>
<dbReference type="PROSITE" id="PS50110">
    <property type="entry name" value="RESPONSE_REGULATORY"/>
    <property type="match status" value="1"/>
</dbReference>
<organism evidence="4 5">
    <name type="scientific">Gemmata algarum</name>
    <dbReference type="NCBI Taxonomy" id="2975278"/>
    <lineage>
        <taxon>Bacteria</taxon>
        <taxon>Pseudomonadati</taxon>
        <taxon>Planctomycetota</taxon>
        <taxon>Planctomycetia</taxon>
        <taxon>Gemmatales</taxon>
        <taxon>Gemmataceae</taxon>
        <taxon>Gemmata</taxon>
    </lineage>
</organism>
<dbReference type="Pfam" id="PF00072">
    <property type="entry name" value="Response_reg"/>
    <property type="match status" value="1"/>
</dbReference>
<dbReference type="Gene3D" id="3.40.50.2300">
    <property type="match status" value="1"/>
</dbReference>
<sequence length="127" mass="13539">MTTPGLILVIDDEAIVRNVLAKLAEHLGYRVTTASSGAEAVEMCQKETPTAVILDVRMPELDGPATLDALRHTNPDLPCVFVSGNPSPYTVEELLARGKTAFVNKPAALSQLEAAFARVIPAGEGRR</sequence>
<dbReference type="PANTHER" id="PTHR44591:SF20">
    <property type="entry name" value="PROTEIN PILH"/>
    <property type="match status" value="1"/>
</dbReference>
<comment type="caution">
    <text evidence="4">The sequence shown here is derived from an EMBL/GenBank/DDBJ whole genome shotgun (WGS) entry which is preliminary data.</text>
</comment>
<feature type="modified residue" description="4-aspartylphosphate" evidence="2">
    <location>
        <position position="55"/>
    </location>
</feature>
<evidence type="ECO:0000313" key="5">
    <source>
        <dbReference type="Proteomes" id="UP001272242"/>
    </source>
</evidence>
<dbReference type="InterPro" id="IPR050595">
    <property type="entry name" value="Bact_response_regulator"/>
</dbReference>
<keyword evidence="1 2" id="KW-0597">Phosphoprotein</keyword>
<dbReference type="RefSeq" id="WP_320685974.1">
    <property type="nucleotide sequence ID" value="NZ_JAXBLV010000088.1"/>
</dbReference>
<proteinExistence type="predicted"/>
<dbReference type="Proteomes" id="UP001272242">
    <property type="component" value="Unassembled WGS sequence"/>
</dbReference>
<reference evidence="5" key="1">
    <citation type="journal article" date="2023" name="Mar. Drugs">
        <title>Gemmata algarum, a Novel Planctomycete Isolated from an Algal Mat, Displays Antimicrobial Activity.</title>
        <authorList>
            <person name="Kumar G."/>
            <person name="Kallscheuer N."/>
            <person name="Kashif M."/>
            <person name="Ahamad S."/>
            <person name="Jagadeeshwari U."/>
            <person name="Pannikurungottu S."/>
            <person name="Haufschild T."/>
            <person name="Kabuu M."/>
            <person name="Sasikala C."/>
            <person name="Jogler C."/>
            <person name="Ramana C."/>
        </authorList>
    </citation>
    <scope>NUCLEOTIDE SEQUENCE [LARGE SCALE GENOMIC DNA]</scope>
    <source>
        <strain evidence="5">JC673</strain>
    </source>
</reference>
<protein>
    <submittedName>
        <fullName evidence="4">Response regulator</fullName>
    </submittedName>
</protein>
<evidence type="ECO:0000313" key="4">
    <source>
        <dbReference type="EMBL" id="MDY3559162.1"/>
    </source>
</evidence>
<evidence type="ECO:0000256" key="1">
    <source>
        <dbReference type="ARBA" id="ARBA00022553"/>
    </source>
</evidence>
<dbReference type="InterPro" id="IPR011006">
    <property type="entry name" value="CheY-like_superfamily"/>
</dbReference>
<dbReference type="PANTHER" id="PTHR44591">
    <property type="entry name" value="STRESS RESPONSE REGULATOR PROTEIN 1"/>
    <property type="match status" value="1"/>
</dbReference>
<feature type="domain" description="Response regulatory" evidence="3">
    <location>
        <begin position="6"/>
        <end position="120"/>
    </location>
</feature>
<dbReference type="CDD" id="cd00156">
    <property type="entry name" value="REC"/>
    <property type="match status" value="1"/>
</dbReference>